<dbReference type="InterPro" id="IPR006976">
    <property type="entry name" value="VanZ-like"/>
</dbReference>
<dbReference type="EMBL" id="RXIA01000006">
    <property type="protein sequence ID" value="RVU71185.1"/>
    <property type="molecule type" value="Genomic_DNA"/>
</dbReference>
<gene>
    <name evidence="3" type="ORF">EJK17_03015</name>
</gene>
<protein>
    <submittedName>
        <fullName evidence="3">VanZ family protein</fullName>
    </submittedName>
</protein>
<evidence type="ECO:0000256" key="1">
    <source>
        <dbReference type="SAM" id="Phobius"/>
    </source>
</evidence>
<feature type="transmembrane region" description="Helical" evidence="1">
    <location>
        <begin position="108"/>
        <end position="125"/>
    </location>
</feature>
<feature type="transmembrane region" description="Helical" evidence="1">
    <location>
        <begin position="12"/>
        <end position="32"/>
    </location>
</feature>
<keyword evidence="1" id="KW-0472">Membrane</keyword>
<feature type="transmembrane region" description="Helical" evidence="1">
    <location>
        <begin position="84"/>
        <end position="101"/>
    </location>
</feature>
<accession>A0A437SW74</accession>
<keyword evidence="1" id="KW-0812">Transmembrane</keyword>
<evidence type="ECO:0000313" key="3">
    <source>
        <dbReference type="EMBL" id="RVU71185.1"/>
    </source>
</evidence>
<dbReference type="Pfam" id="PF04892">
    <property type="entry name" value="VanZ"/>
    <property type="match status" value="1"/>
</dbReference>
<comment type="caution">
    <text evidence="3">The sequence shown here is derived from an EMBL/GenBank/DDBJ whole genome shotgun (WGS) entry which is preliminary data.</text>
</comment>
<organism evidence="3 4">
    <name type="scientific">Lactobacillus xujianguonis</name>
    <dbReference type="NCBI Taxonomy" id="2495899"/>
    <lineage>
        <taxon>Bacteria</taxon>
        <taxon>Bacillati</taxon>
        <taxon>Bacillota</taxon>
        <taxon>Bacilli</taxon>
        <taxon>Lactobacillales</taxon>
        <taxon>Lactobacillaceae</taxon>
        <taxon>Lactobacillus</taxon>
    </lineage>
</organism>
<dbReference type="AlphaFoldDB" id="A0A437SW74"/>
<reference evidence="3 4" key="1">
    <citation type="submission" date="2018-12" db="EMBL/GenBank/DDBJ databases">
        <authorList>
            <person name="Meng J."/>
        </authorList>
    </citation>
    <scope>NUCLEOTIDE SEQUENCE [LARGE SCALE GENOMIC DNA]</scope>
    <source>
        <strain evidence="3 4">HT111-2</strain>
    </source>
</reference>
<dbReference type="NCBIfam" id="NF037970">
    <property type="entry name" value="vanZ_1"/>
    <property type="match status" value="1"/>
</dbReference>
<feature type="transmembrane region" description="Helical" evidence="1">
    <location>
        <begin position="145"/>
        <end position="164"/>
    </location>
</feature>
<dbReference type="InterPro" id="IPR016747">
    <property type="entry name" value="Phosphotransbutyrylase"/>
</dbReference>
<name>A0A437SW74_9LACO</name>
<sequence length="172" mass="19885">MQKFKFRKKEKIYLLIALLVLLVLFISSSMTYHQQQMRPGFIHRHLRFIEQIVGNWNIYYGGEWHNAQGSGGVAGMTEFVVRKLAHFGSYFLLGLFGYLGLKRIFKLPWIAPILTWLSVLGLAALDEYHQYLTGDRTPSVFDVMLDGTGAIVAILFCIIINWLLKKFRKNQV</sequence>
<feature type="domain" description="VanZ-like" evidence="2">
    <location>
        <begin position="14"/>
        <end position="160"/>
    </location>
</feature>
<dbReference type="Proteomes" id="UP000288291">
    <property type="component" value="Unassembled WGS sequence"/>
</dbReference>
<keyword evidence="1" id="KW-1133">Transmembrane helix</keyword>
<evidence type="ECO:0000259" key="2">
    <source>
        <dbReference type="Pfam" id="PF04892"/>
    </source>
</evidence>
<evidence type="ECO:0000313" key="4">
    <source>
        <dbReference type="Proteomes" id="UP000288291"/>
    </source>
</evidence>
<keyword evidence="4" id="KW-1185">Reference proteome</keyword>
<dbReference type="RefSeq" id="WP_103661028.1">
    <property type="nucleotide sequence ID" value="NZ_ML136875.1"/>
</dbReference>
<proteinExistence type="predicted"/>
<dbReference type="PIRSF" id="PIRSF019083">
    <property type="entry name" value="UCP019083_VanZ"/>
    <property type="match status" value="1"/>
</dbReference>